<evidence type="ECO:0000256" key="1">
    <source>
        <dbReference type="SAM" id="Phobius"/>
    </source>
</evidence>
<accession>A0AB39BCF9</accession>
<feature type="transmembrane region" description="Helical" evidence="1">
    <location>
        <begin position="21"/>
        <end position="43"/>
    </location>
</feature>
<keyword evidence="1" id="KW-0812">Transmembrane</keyword>
<keyword evidence="1" id="KW-1133">Transmembrane helix</keyword>
<feature type="transmembrane region" description="Helical" evidence="1">
    <location>
        <begin position="49"/>
        <end position="71"/>
    </location>
</feature>
<dbReference type="AlphaFoldDB" id="A0AB39BCF9"/>
<name>A0AB39BCF9_9MICO</name>
<gene>
    <name evidence="2" type="ORF">ABFY20_10950</name>
</gene>
<feature type="transmembrane region" description="Helical" evidence="1">
    <location>
        <begin position="136"/>
        <end position="153"/>
    </location>
</feature>
<feature type="transmembrane region" description="Helical" evidence="1">
    <location>
        <begin position="173"/>
        <end position="198"/>
    </location>
</feature>
<dbReference type="RefSeq" id="WP_368496286.1">
    <property type="nucleotide sequence ID" value="NZ_CP162511.1"/>
</dbReference>
<sequence length="199" mass="20457">MDLISTFQDLVAQVPELLRPLIVALAGAVPFIEGEGAASIGIIGGLHPVVAVLSGAIGNFLCVMVLVLAGSGARSAVIARRDSRHAERARAREEVFAGTAPASAAPVDAGVAVLDDGDEPAESSRKKARRQKLQRALDRYGVPGVSLLGPLLLPTQFTATMLAASGVSKARVLAWQAVAILAWSTLLGVVVGSVVHAVN</sequence>
<evidence type="ECO:0000313" key="2">
    <source>
        <dbReference type="EMBL" id="XDI03868.1"/>
    </source>
</evidence>
<reference evidence="2" key="1">
    <citation type="submission" date="2024-05" db="EMBL/GenBank/DDBJ databases">
        <title>Herbiconiux sp. A18JL235.</title>
        <authorList>
            <person name="Zhang G."/>
        </authorList>
    </citation>
    <scope>NUCLEOTIDE SEQUENCE</scope>
    <source>
        <strain evidence="2">A18JL235</strain>
    </source>
</reference>
<keyword evidence="1" id="KW-0472">Membrane</keyword>
<protein>
    <submittedName>
        <fullName evidence="2">Small multidrug efflux protein</fullName>
    </submittedName>
</protein>
<proteinExistence type="predicted"/>
<dbReference type="EMBL" id="CP162511">
    <property type="protein sequence ID" value="XDI03868.1"/>
    <property type="molecule type" value="Genomic_DNA"/>
</dbReference>
<organism evidence="2">
    <name type="scientific">Herbiconiux sp. A18JL235</name>
    <dbReference type="NCBI Taxonomy" id="3152363"/>
    <lineage>
        <taxon>Bacteria</taxon>
        <taxon>Bacillati</taxon>
        <taxon>Actinomycetota</taxon>
        <taxon>Actinomycetes</taxon>
        <taxon>Micrococcales</taxon>
        <taxon>Microbacteriaceae</taxon>
        <taxon>Herbiconiux</taxon>
    </lineage>
</organism>